<dbReference type="PROSITE" id="PS51161">
    <property type="entry name" value="ATP_CONE"/>
    <property type="match status" value="1"/>
</dbReference>
<evidence type="ECO:0000313" key="11">
    <source>
        <dbReference type="Proteomes" id="UP000243924"/>
    </source>
</evidence>
<keyword evidence="2 8" id="KW-0547">Nucleotide-binding</keyword>
<protein>
    <recommendedName>
        <fullName evidence="8">Transcriptional repressor NrdR</fullName>
    </recommendedName>
</protein>
<evidence type="ECO:0000256" key="5">
    <source>
        <dbReference type="ARBA" id="ARBA00023015"/>
    </source>
</evidence>
<keyword evidence="6 8" id="KW-0238">DNA-binding</keyword>
<dbReference type="NCBIfam" id="TIGR00244">
    <property type="entry name" value="transcriptional regulator NrdR"/>
    <property type="match status" value="1"/>
</dbReference>
<dbReference type="PANTHER" id="PTHR30455">
    <property type="entry name" value="TRANSCRIPTIONAL REPRESSOR NRDR"/>
    <property type="match status" value="1"/>
</dbReference>
<gene>
    <name evidence="8" type="primary">nrdR</name>
    <name evidence="10" type="ORF">SAMN05216210_0722</name>
</gene>
<dbReference type="STRING" id="1434072.SAMN05216210_0722"/>
<keyword evidence="8" id="KW-0479">Metal-binding</keyword>
<comment type="function">
    <text evidence="8">Negatively regulates transcription of bacterial ribonucleotide reductase nrd genes and operons by binding to NrdR-boxes.</text>
</comment>
<evidence type="ECO:0000256" key="4">
    <source>
        <dbReference type="ARBA" id="ARBA00022840"/>
    </source>
</evidence>
<dbReference type="InterPro" id="IPR003796">
    <property type="entry name" value="RNR_NrdR-like"/>
</dbReference>
<dbReference type="HAMAP" id="MF_00440">
    <property type="entry name" value="NrdR"/>
    <property type="match status" value="1"/>
</dbReference>
<dbReference type="AlphaFoldDB" id="A0A1H2EHJ5"/>
<evidence type="ECO:0000256" key="7">
    <source>
        <dbReference type="ARBA" id="ARBA00023163"/>
    </source>
</evidence>
<keyword evidence="4 8" id="KW-0067">ATP-binding</keyword>
<dbReference type="PANTHER" id="PTHR30455:SF2">
    <property type="entry name" value="TRANSCRIPTIONAL REPRESSOR NRDR"/>
    <property type="match status" value="1"/>
</dbReference>
<keyword evidence="8" id="KW-0862">Zinc</keyword>
<name>A0A1H2EHJ5_9GAMM</name>
<feature type="domain" description="ATP-cone" evidence="9">
    <location>
        <begin position="49"/>
        <end position="139"/>
    </location>
</feature>
<evidence type="ECO:0000256" key="8">
    <source>
        <dbReference type="HAMAP-Rule" id="MF_00440"/>
    </source>
</evidence>
<keyword evidence="3 8" id="KW-0863">Zinc-finger</keyword>
<accession>A0A1H2EHJ5</accession>
<feature type="zinc finger region" evidence="8">
    <location>
        <begin position="3"/>
        <end position="34"/>
    </location>
</feature>
<dbReference type="InterPro" id="IPR055173">
    <property type="entry name" value="NrdR-like_N"/>
</dbReference>
<dbReference type="Pfam" id="PF22811">
    <property type="entry name" value="Zn_ribbon_NrdR"/>
    <property type="match status" value="1"/>
</dbReference>
<proteinExistence type="inferred from homology"/>
<dbReference type="GO" id="GO:0008270">
    <property type="term" value="F:zinc ion binding"/>
    <property type="evidence" value="ECO:0007669"/>
    <property type="project" value="UniProtKB-UniRule"/>
</dbReference>
<dbReference type="OrthoDB" id="9807461at2"/>
<dbReference type="EMBL" id="LT629787">
    <property type="protein sequence ID" value="SDT94469.1"/>
    <property type="molecule type" value="Genomic_DNA"/>
</dbReference>
<dbReference type="RefSeq" id="WP_092384229.1">
    <property type="nucleotide sequence ID" value="NZ_LT629787.1"/>
</dbReference>
<keyword evidence="11" id="KW-1185">Reference proteome</keyword>
<evidence type="ECO:0000256" key="1">
    <source>
        <dbReference type="ARBA" id="ARBA00022491"/>
    </source>
</evidence>
<evidence type="ECO:0000256" key="3">
    <source>
        <dbReference type="ARBA" id="ARBA00022771"/>
    </source>
</evidence>
<sequence>MHCPFCGAVDTKVIDSRLVAEGDQVRRRRECLACQERFTTFETAELVMPRLIKQDGRRQPFDEDKLRAGMQRALEKRPVSVEEIEAGIGRIKHRLRATGEREVNAMVVGEMVMDELKQLDEVAYIRFASVYRRFQDLNQFREEIERLSRGGQPDE</sequence>
<dbReference type="GO" id="GO:0005524">
    <property type="term" value="F:ATP binding"/>
    <property type="evidence" value="ECO:0007669"/>
    <property type="project" value="UniProtKB-UniRule"/>
</dbReference>
<keyword evidence="1 8" id="KW-0678">Repressor</keyword>
<keyword evidence="5 8" id="KW-0805">Transcription regulation</keyword>
<evidence type="ECO:0000259" key="9">
    <source>
        <dbReference type="PROSITE" id="PS51161"/>
    </source>
</evidence>
<reference evidence="11" key="1">
    <citation type="submission" date="2016-10" db="EMBL/GenBank/DDBJ databases">
        <authorList>
            <person name="Varghese N."/>
            <person name="Submissions S."/>
        </authorList>
    </citation>
    <scope>NUCLEOTIDE SEQUENCE [LARGE SCALE GENOMIC DNA]</scope>
    <source>
        <strain evidence="11">CECT 8338</strain>
    </source>
</reference>
<dbReference type="InterPro" id="IPR005144">
    <property type="entry name" value="ATP-cone_dom"/>
</dbReference>
<dbReference type="Pfam" id="PF03477">
    <property type="entry name" value="ATP-cone"/>
    <property type="match status" value="1"/>
</dbReference>
<organism evidence="10 11">
    <name type="scientific">Halopseudomonas salegens</name>
    <dbReference type="NCBI Taxonomy" id="1434072"/>
    <lineage>
        <taxon>Bacteria</taxon>
        <taxon>Pseudomonadati</taxon>
        <taxon>Pseudomonadota</taxon>
        <taxon>Gammaproteobacteria</taxon>
        <taxon>Pseudomonadales</taxon>
        <taxon>Pseudomonadaceae</taxon>
        <taxon>Halopseudomonas</taxon>
    </lineage>
</organism>
<dbReference type="GO" id="GO:0003677">
    <property type="term" value="F:DNA binding"/>
    <property type="evidence" value="ECO:0007669"/>
    <property type="project" value="UniProtKB-KW"/>
</dbReference>
<keyword evidence="7 8" id="KW-0804">Transcription</keyword>
<comment type="similarity">
    <text evidence="8">Belongs to the NrdR family.</text>
</comment>
<evidence type="ECO:0000313" key="10">
    <source>
        <dbReference type="EMBL" id="SDT94469.1"/>
    </source>
</evidence>
<evidence type="ECO:0000256" key="6">
    <source>
        <dbReference type="ARBA" id="ARBA00023125"/>
    </source>
</evidence>
<comment type="cofactor">
    <cofactor evidence="8">
        <name>Zn(2+)</name>
        <dbReference type="ChEBI" id="CHEBI:29105"/>
    </cofactor>
    <text evidence="8">Binds 1 zinc ion.</text>
</comment>
<evidence type="ECO:0000256" key="2">
    <source>
        <dbReference type="ARBA" id="ARBA00022741"/>
    </source>
</evidence>
<dbReference type="Proteomes" id="UP000243924">
    <property type="component" value="Chromosome I"/>
</dbReference>
<dbReference type="GO" id="GO:0045892">
    <property type="term" value="P:negative regulation of DNA-templated transcription"/>
    <property type="evidence" value="ECO:0007669"/>
    <property type="project" value="UniProtKB-UniRule"/>
</dbReference>